<evidence type="ECO:0000256" key="10">
    <source>
        <dbReference type="ARBA" id="ARBA00038489"/>
    </source>
</evidence>
<dbReference type="InterPro" id="IPR036249">
    <property type="entry name" value="Thioredoxin-like_sf"/>
</dbReference>
<dbReference type="GO" id="GO:0045454">
    <property type="term" value="P:cell redox homeostasis"/>
    <property type="evidence" value="ECO:0007669"/>
    <property type="project" value="TreeGrafter"/>
</dbReference>
<comment type="catalytic activity">
    <reaction evidence="12">
        <text>a hydroperoxide + [thioredoxin]-dithiol = an alcohol + [thioredoxin]-disulfide + H2O</text>
        <dbReference type="Rhea" id="RHEA:62620"/>
        <dbReference type="Rhea" id="RHEA-COMP:10698"/>
        <dbReference type="Rhea" id="RHEA-COMP:10700"/>
        <dbReference type="ChEBI" id="CHEBI:15377"/>
        <dbReference type="ChEBI" id="CHEBI:29950"/>
        <dbReference type="ChEBI" id="CHEBI:30879"/>
        <dbReference type="ChEBI" id="CHEBI:35924"/>
        <dbReference type="ChEBI" id="CHEBI:50058"/>
        <dbReference type="EC" id="1.11.1.24"/>
    </reaction>
</comment>
<dbReference type="NCBIfam" id="NF006960">
    <property type="entry name" value="PRK09437.1"/>
    <property type="match status" value="1"/>
</dbReference>
<evidence type="ECO:0000256" key="7">
    <source>
        <dbReference type="ARBA" id="ARBA00023157"/>
    </source>
</evidence>
<dbReference type="CDD" id="cd03017">
    <property type="entry name" value="PRX_BCP"/>
    <property type="match status" value="1"/>
</dbReference>
<protein>
    <recommendedName>
        <fullName evidence="3">thioredoxin-dependent peroxiredoxin</fullName>
        <ecNumber evidence="3">1.11.1.24</ecNumber>
    </recommendedName>
    <alternativeName>
        <fullName evidence="9">Thioredoxin peroxidase</fullName>
    </alternativeName>
    <alternativeName>
        <fullName evidence="11">Thioredoxin-dependent peroxiredoxin Bcp</fullName>
    </alternativeName>
</protein>
<dbReference type="GO" id="GO:0005737">
    <property type="term" value="C:cytoplasm"/>
    <property type="evidence" value="ECO:0007669"/>
    <property type="project" value="TreeGrafter"/>
</dbReference>
<comment type="subunit">
    <text evidence="2">Monomer.</text>
</comment>
<evidence type="ECO:0000256" key="11">
    <source>
        <dbReference type="ARBA" id="ARBA00042639"/>
    </source>
</evidence>
<evidence type="ECO:0000259" key="13">
    <source>
        <dbReference type="PROSITE" id="PS51352"/>
    </source>
</evidence>
<dbReference type="InterPro" id="IPR013766">
    <property type="entry name" value="Thioredoxin_domain"/>
</dbReference>
<dbReference type="EMBL" id="FOBS01000015">
    <property type="protein sequence ID" value="SEM43638.1"/>
    <property type="molecule type" value="Genomic_DNA"/>
</dbReference>
<dbReference type="Gene3D" id="3.40.30.10">
    <property type="entry name" value="Glutaredoxin"/>
    <property type="match status" value="1"/>
</dbReference>
<gene>
    <name evidence="14" type="ORF">SAMN04489760_11567</name>
</gene>
<dbReference type="RefSeq" id="WP_237671732.1">
    <property type="nucleotide sequence ID" value="NZ_FOBS01000015.1"/>
</dbReference>
<dbReference type="PANTHER" id="PTHR42801">
    <property type="entry name" value="THIOREDOXIN-DEPENDENT PEROXIDE REDUCTASE"/>
    <property type="match status" value="1"/>
</dbReference>
<evidence type="ECO:0000256" key="5">
    <source>
        <dbReference type="ARBA" id="ARBA00022862"/>
    </source>
</evidence>
<evidence type="ECO:0000256" key="8">
    <source>
        <dbReference type="ARBA" id="ARBA00023284"/>
    </source>
</evidence>
<reference evidence="14 15" key="1">
    <citation type="submission" date="2016-10" db="EMBL/GenBank/DDBJ databases">
        <authorList>
            <person name="de Groot N.N."/>
        </authorList>
    </citation>
    <scope>NUCLEOTIDE SEQUENCE [LARGE SCALE GENOMIC DNA]</scope>
    <source>
        <strain evidence="14 15">DSM 8423</strain>
    </source>
</reference>
<sequence>MNKLKTGDQAPGFALADPFGKTITLDEFKGRKLLLYFYPKAGTSGCTRQTEAVRDAMIKLQENGVDAVGISPDSPAAQKKFSDKLQLTFPLLSDADHTVADAYGVWGEKALYGKKYFGIVRSAFLIGEDGRILAAWYKVSPGDTVPKALGILGIA</sequence>
<keyword evidence="7" id="KW-1015">Disulfide bond</keyword>
<keyword evidence="6" id="KW-0560">Oxidoreductase</keyword>
<evidence type="ECO:0000256" key="6">
    <source>
        <dbReference type="ARBA" id="ARBA00023002"/>
    </source>
</evidence>
<evidence type="ECO:0000256" key="2">
    <source>
        <dbReference type="ARBA" id="ARBA00011245"/>
    </source>
</evidence>
<feature type="domain" description="Thioredoxin" evidence="13">
    <location>
        <begin position="4"/>
        <end position="155"/>
    </location>
</feature>
<dbReference type="STRING" id="43775.SAMN04489760_11567"/>
<dbReference type="Proteomes" id="UP000198744">
    <property type="component" value="Unassembled WGS sequence"/>
</dbReference>
<keyword evidence="15" id="KW-1185">Reference proteome</keyword>
<dbReference type="FunFam" id="3.40.30.10:FF:000007">
    <property type="entry name" value="Thioredoxin-dependent thiol peroxidase"/>
    <property type="match status" value="1"/>
</dbReference>
<evidence type="ECO:0000256" key="4">
    <source>
        <dbReference type="ARBA" id="ARBA00022559"/>
    </source>
</evidence>
<dbReference type="Pfam" id="PF00578">
    <property type="entry name" value="AhpC-TSA"/>
    <property type="match status" value="1"/>
</dbReference>
<name>A0A1H7YEA6_9BACT</name>
<keyword evidence="5" id="KW-0049">Antioxidant</keyword>
<dbReference type="PANTHER" id="PTHR42801:SF4">
    <property type="entry name" value="AHPC_TSA FAMILY PROTEIN"/>
    <property type="match status" value="1"/>
</dbReference>
<dbReference type="InterPro" id="IPR050924">
    <property type="entry name" value="Peroxiredoxin_BCP/PrxQ"/>
</dbReference>
<evidence type="ECO:0000313" key="14">
    <source>
        <dbReference type="EMBL" id="SEM43638.1"/>
    </source>
</evidence>
<accession>A0A1H7YEA6</accession>
<evidence type="ECO:0000256" key="12">
    <source>
        <dbReference type="ARBA" id="ARBA00049091"/>
    </source>
</evidence>
<evidence type="ECO:0000256" key="9">
    <source>
        <dbReference type="ARBA" id="ARBA00032824"/>
    </source>
</evidence>
<dbReference type="GO" id="GO:0008379">
    <property type="term" value="F:thioredoxin peroxidase activity"/>
    <property type="evidence" value="ECO:0007669"/>
    <property type="project" value="TreeGrafter"/>
</dbReference>
<dbReference type="SUPFAM" id="SSF52833">
    <property type="entry name" value="Thioredoxin-like"/>
    <property type="match status" value="1"/>
</dbReference>
<keyword evidence="8" id="KW-0676">Redox-active center</keyword>
<keyword evidence="4" id="KW-0575">Peroxidase</keyword>
<dbReference type="AlphaFoldDB" id="A0A1H7YEA6"/>
<evidence type="ECO:0000313" key="15">
    <source>
        <dbReference type="Proteomes" id="UP000198744"/>
    </source>
</evidence>
<proteinExistence type="inferred from homology"/>
<dbReference type="PROSITE" id="PS51352">
    <property type="entry name" value="THIOREDOXIN_2"/>
    <property type="match status" value="1"/>
</dbReference>
<evidence type="ECO:0000256" key="1">
    <source>
        <dbReference type="ARBA" id="ARBA00003330"/>
    </source>
</evidence>
<organism evidence="14 15">
    <name type="scientific">Syntrophus gentianae</name>
    <dbReference type="NCBI Taxonomy" id="43775"/>
    <lineage>
        <taxon>Bacteria</taxon>
        <taxon>Pseudomonadati</taxon>
        <taxon>Thermodesulfobacteriota</taxon>
        <taxon>Syntrophia</taxon>
        <taxon>Syntrophales</taxon>
        <taxon>Syntrophaceae</taxon>
        <taxon>Syntrophus</taxon>
    </lineage>
</organism>
<comment type="function">
    <text evidence="1">Thiol-specific peroxidase that catalyzes the reduction of hydrogen peroxide and organic hydroperoxides to water and alcohols, respectively. Plays a role in cell protection against oxidative stress by detoxifying peroxides and as sensor of hydrogen peroxide-mediated signaling events.</text>
</comment>
<dbReference type="EC" id="1.11.1.24" evidence="3"/>
<dbReference type="InterPro" id="IPR000866">
    <property type="entry name" value="AhpC/TSA"/>
</dbReference>
<comment type="similarity">
    <text evidence="10">Belongs to the peroxiredoxin family. BCP/PrxQ subfamily.</text>
</comment>
<evidence type="ECO:0000256" key="3">
    <source>
        <dbReference type="ARBA" id="ARBA00013017"/>
    </source>
</evidence>
<dbReference type="GO" id="GO:0034599">
    <property type="term" value="P:cellular response to oxidative stress"/>
    <property type="evidence" value="ECO:0007669"/>
    <property type="project" value="TreeGrafter"/>
</dbReference>